<sequence>MIISLGRVKAPERRVWFETYEAGEWARISQARGENGEWVNSVMLHAVPADCGTD</sequence>
<keyword evidence="2" id="KW-1185">Reference proteome</keyword>
<accession>A0ABU7LQE9</accession>
<dbReference type="RefSeq" id="WP_330198787.1">
    <property type="nucleotide sequence ID" value="NZ_JAZDRP010000003.1"/>
</dbReference>
<protein>
    <submittedName>
        <fullName evidence="1">Uncharacterized protein</fullName>
    </submittedName>
</protein>
<comment type="caution">
    <text evidence="1">The sequence shown here is derived from an EMBL/GenBank/DDBJ whole genome shotgun (WGS) entry which is preliminary data.</text>
</comment>
<gene>
    <name evidence="1" type="ORF">V0U79_07095</name>
</gene>
<dbReference type="EMBL" id="JAZDRP010000003">
    <property type="protein sequence ID" value="MEE2526128.1"/>
    <property type="molecule type" value="Genomic_DNA"/>
</dbReference>
<organism evidence="1 2">
    <name type="scientific">Hyphobacterium lacteum</name>
    <dbReference type="NCBI Taxonomy" id="3116575"/>
    <lineage>
        <taxon>Bacteria</taxon>
        <taxon>Pseudomonadati</taxon>
        <taxon>Pseudomonadota</taxon>
        <taxon>Alphaproteobacteria</taxon>
        <taxon>Maricaulales</taxon>
        <taxon>Maricaulaceae</taxon>
        <taxon>Hyphobacterium</taxon>
    </lineage>
</organism>
<name>A0ABU7LQE9_9PROT</name>
<dbReference type="Proteomes" id="UP001354971">
    <property type="component" value="Unassembled WGS sequence"/>
</dbReference>
<evidence type="ECO:0000313" key="1">
    <source>
        <dbReference type="EMBL" id="MEE2526128.1"/>
    </source>
</evidence>
<proteinExistence type="predicted"/>
<reference evidence="1 2" key="1">
    <citation type="submission" date="2024-01" db="EMBL/GenBank/DDBJ databases">
        <title>Hyphobacterium bacterium isolated from marine sediment.</title>
        <authorList>
            <person name="Zhao S."/>
        </authorList>
    </citation>
    <scope>NUCLEOTIDE SEQUENCE [LARGE SCALE GENOMIC DNA]</scope>
    <source>
        <strain evidence="2">HN65</strain>
    </source>
</reference>
<evidence type="ECO:0000313" key="2">
    <source>
        <dbReference type="Proteomes" id="UP001354971"/>
    </source>
</evidence>